<evidence type="ECO:0000256" key="4">
    <source>
        <dbReference type="ARBA" id="ARBA00023163"/>
    </source>
</evidence>
<dbReference type="Gene3D" id="3.40.50.2300">
    <property type="match status" value="1"/>
</dbReference>
<dbReference type="PRINTS" id="PR00038">
    <property type="entry name" value="HTHLUXR"/>
</dbReference>
<dbReference type="InterPro" id="IPR039420">
    <property type="entry name" value="WalR-like"/>
</dbReference>
<dbReference type="Pfam" id="PF00196">
    <property type="entry name" value="GerE"/>
    <property type="match status" value="1"/>
</dbReference>
<protein>
    <recommendedName>
        <fullName evidence="10">Two-component system response regulator</fullName>
    </recommendedName>
</protein>
<dbReference type="InterPro" id="IPR011006">
    <property type="entry name" value="CheY-like_superfamily"/>
</dbReference>
<evidence type="ECO:0000256" key="3">
    <source>
        <dbReference type="ARBA" id="ARBA00023125"/>
    </source>
</evidence>
<dbReference type="AlphaFoldDB" id="A0A0R2P3G6"/>
<dbReference type="PROSITE" id="PS00622">
    <property type="entry name" value="HTH_LUXR_1"/>
    <property type="match status" value="1"/>
</dbReference>
<evidence type="ECO:0000313" key="8">
    <source>
        <dbReference type="EMBL" id="KRO31323.1"/>
    </source>
</evidence>
<dbReference type="PROSITE" id="PS50110">
    <property type="entry name" value="RESPONSE_REGULATORY"/>
    <property type="match status" value="1"/>
</dbReference>
<dbReference type="SUPFAM" id="SSF46894">
    <property type="entry name" value="C-terminal effector domain of the bipartite response regulators"/>
    <property type="match status" value="1"/>
</dbReference>
<dbReference type="GO" id="GO:0006355">
    <property type="term" value="P:regulation of DNA-templated transcription"/>
    <property type="evidence" value="ECO:0007669"/>
    <property type="project" value="InterPro"/>
</dbReference>
<feature type="domain" description="Response regulatory" evidence="7">
    <location>
        <begin position="3"/>
        <end position="119"/>
    </location>
</feature>
<keyword evidence="2" id="KW-0805">Transcription regulation</keyword>
<feature type="modified residue" description="4-aspartylphosphate" evidence="5">
    <location>
        <position position="54"/>
    </location>
</feature>
<dbReference type="PANTHER" id="PTHR43214">
    <property type="entry name" value="TWO-COMPONENT RESPONSE REGULATOR"/>
    <property type="match status" value="1"/>
</dbReference>
<evidence type="ECO:0000256" key="2">
    <source>
        <dbReference type="ARBA" id="ARBA00023015"/>
    </source>
</evidence>
<name>A0A0R2P3G6_9ACTN</name>
<reference evidence="8 9" key="1">
    <citation type="submission" date="2015-10" db="EMBL/GenBank/DDBJ databases">
        <title>Metagenome-Assembled Genomes uncover a global brackish microbiome.</title>
        <authorList>
            <person name="Hugerth L.W."/>
            <person name="Larsson J."/>
            <person name="Alneberg J."/>
            <person name="Lindh M.V."/>
            <person name="Legrand C."/>
            <person name="Pinhassi J."/>
            <person name="Andersson A.F."/>
        </authorList>
    </citation>
    <scope>NUCLEOTIDE SEQUENCE [LARGE SCALE GENOMIC DNA]</scope>
    <source>
        <strain evidence="8">BACL2 MAG-120802-bin41</strain>
    </source>
</reference>
<sequence length="204" mass="22169">MLKVLVIDDHTMVREGLRRLIARDQQICLIGEAGSKREAFAQISHLNPDVIVVDLNLPDGNGLEVVAWARSLSQRIGIVVLTMSNMPEHVLASMQSGASSHIDKASPSSELLSAIKASSVKPLSFTARKLTQAIDAKNRDVGLTPRELEILEKLPTGDTVLEIAAQLFVTESTVKTHLASIYKKFGAKNRVQCINAARKIGLLP</sequence>
<dbReference type="SMART" id="SM00421">
    <property type="entry name" value="HTH_LUXR"/>
    <property type="match status" value="1"/>
</dbReference>
<evidence type="ECO:0000313" key="9">
    <source>
        <dbReference type="Proteomes" id="UP000053941"/>
    </source>
</evidence>
<dbReference type="Pfam" id="PF00072">
    <property type="entry name" value="Response_reg"/>
    <property type="match status" value="1"/>
</dbReference>
<dbReference type="GO" id="GO:0000160">
    <property type="term" value="P:phosphorelay signal transduction system"/>
    <property type="evidence" value="ECO:0007669"/>
    <property type="project" value="InterPro"/>
</dbReference>
<organism evidence="8 9">
    <name type="scientific">Actinobacteria bacterium BACL2 MAG-120802-bin41</name>
    <dbReference type="NCBI Taxonomy" id="1655568"/>
    <lineage>
        <taxon>Bacteria</taxon>
        <taxon>Bacillati</taxon>
        <taxon>Actinomycetota</taxon>
        <taxon>Actinomycetes</taxon>
        <taxon>Actinomycetes incertae sedis</taxon>
        <taxon>ac1 cluster</taxon>
    </lineage>
</organism>
<keyword evidence="3" id="KW-0238">DNA-binding</keyword>
<dbReference type="InterPro" id="IPR016032">
    <property type="entry name" value="Sig_transdc_resp-reg_C-effctor"/>
</dbReference>
<dbReference type="Proteomes" id="UP000053941">
    <property type="component" value="Unassembled WGS sequence"/>
</dbReference>
<dbReference type="CDD" id="cd06170">
    <property type="entry name" value="LuxR_C_like"/>
    <property type="match status" value="1"/>
</dbReference>
<gene>
    <name evidence="8" type="ORF">ABR60_04080</name>
</gene>
<feature type="domain" description="HTH luxR-type" evidence="6">
    <location>
        <begin position="136"/>
        <end position="201"/>
    </location>
</feature>
<evidence type="ECO:0000256" key="1">
    <source>
        <dbReference type="ARBA" id="ARBA00022553"/>
    </source>
</evidence>
<proteinExistence type="predicted"/>
<dbReference type="InterPro" id="IPR000792">
    <property type="entry name" value="Tscrpt_reg_LuxR_C"/>
</dbReference>
<evidence type="ECO:0000256" key="5">
    <source>
        <dbReference type="PROSITE-ProRule" id="PRU00169"/>
    </source>
</evidence>
<evidence type="ECO:0000259" key="7">
    <source>
        <dbReference type="PROSITE" id="PS50110"/>
    </source>
</evidence>
<dbReference type="InterPro" id="IPR001789">
    <property type="entry name" value="Sig_transdc_resp-reg_receiver"/>
</dbReference>
<dbReference type="PANTHER" id="PTHR43214:SF41">
    <property type="entry name" value="NITRATE_NITRITE RESPONSE REGULATOR PROTEIN NARP"/>
    <property type="match status" value="1"/>
</dbReference>
<comment type="caution">
    <text evidence="8">The sequence shown here is derived from an EMBL/GenBank/DDBJ whole genome shotgun (WGS) entry which is preliminary data.</text>
</comment>
<dbReference type="GO" id="GO:0003677">
    <property type="term" value="F:DNA binding"/>
    <property type="evidence" value="ECO:0007669"/>
    <property type="project" value="UniProtKB-KW"/>
</dbReference>
<evidence type="ECO:0000259" key="6">
    <source>
        <dbReference type="PROSITE" id="PS50043"/>
    </source>
</evidence>
<evidence type="ECO:0008006" key="10">
    <source>
        <dbReference type="Google" id="ProtNLM"/>
    </source>
</evidence>
<dbReference type="InterPro" id="IPR058245">
    <property type="entry name" value="NreC/VraR/RcsB-like_REC"/>
</dbReference>
<dbReference type="PROSITE" id="PS50043">
    <property type="entry name" value="HTH_LUXR_2"/>
    <property type="match status" value="1"/>
</dbReference>
<dbReference type="SUPFAM" id="SSF52172">
    <property type="entry name" value="CheY-like"/>
    <property type="match status" value="1"/>
</dbReference>
<dbReference type="EMBL" id="LIAS01000005">
    <property type="protein sequence ID" value="KRO31323.1"/>
    <property type="molecule type" value="Genomic_DNA"/>
</dbReference>
<dbReference type="CDD" id="cd17535">
    <property type="entry name" value="REC_NarL-like"/>
    <property type="match status" value="1"/>
</dbReference>
<dbReference type="SMART" id="SM00448">
    <property type="entry name" value="REC"/>
    <property type="match status" value="1"/>
</dbReference>
<keyword evidence="1 5" id="KW-0597">Phosphoprotein</keyword>
<accession>A0A0R2P3G6</accession>
<keyword evidence="4" id="KW-0804">Transcription</keyword>